<dbReference type="Pfam" id="PF00702">
    <property type="entry name" value="Hydrolase"/>
    <property type="match status" value="1"/>
</dbReference>
<dbReference type="GO" id="GO:0012505">
    <property type="term" value="C:endomembrane system"/>
    <property type="evidence" value="ECO:0007669"/>
    <property type="project" value="UniProtKB-SubCell"/>
</dbReference>
<dbReference type="AlphaFoldDB" id="A0A9D1E4D2"/>
<dbReference type="GO" id="GO:0005524">
    <property type="term" value="F:ATP binding"/>
    <property type="evidence" value="ECO:0007669"/>
    <property type="project" value="UniProtKB-UniRule"/>
</dbReference>
<feature type="transmembrane region" description="Helical" evidence="18">
    <location>
        <begin position="688"/>
        <end position="713"/>
    </location>
</feature>
<evidence type="ECO:0000313" key="21">
    <source>
        <dbReference type="Proteomes" id="UP000824200"/>
    </source>
</evidence>
<dbReference type="GO" id="GO:0043682">
    <property type="term" value="F:P-type divalent copper transporter activity"/>
    <property type="evidence" value="ECO:0007669"/>
    <property type="project" value="UniProtKB-EC"/>
</dbReference>
<feature type="transmembrane region" description="Helical" evidence="18">
    <location>
        <begin position="719"/>
        <end position="741"/>
    </location>
</feature>
<keyword evidence="7 18" id="KW-0547">Nucleotide-binding</keyword>
<dbReference type="Gene3D" id="3.30.70.100">
    <property type="match status" value="2"/>
</dbReference>
<comment type="catalytic activity">
    <reaction evidence="17">
        <text>Cu(2+)(in) + ATP + H2O = Cu(2+)(out) + ADP + phosphate + H(+)</text>
        <dbReference type="Rhea" id="RHEA:10376"/>
        <dbReference type="ChEBI" id="CHEBI:15377"/>
        <dbReference type="ChEBI" id="CHEBI:15378"/>
        <dbReference type="ChEBI" id="CHEBI:29036"/>
        <dbReference type="ChEBI" id="CHEBI:30616"/>
        <dbReference type="ChEBI" id="CHEBI:43474"/>
        <dbReference type="ChEBI" id="CHEBI:456216"/>
        <dbReference type="EC" id="7.2.2.9"/>
    </reaction>
</comment>
<dbReference type="NCBIfam" id="TIGR01512">
    <property type="entry name" value="ATPase-IB2_Cd"/>
    <property type="match status" value="1"/>
</dbReference>
<dbReference type="PROSITE" id="PS50846">
    <property type="entry name" value="HMA_2"/>
    <property type="match status" value="2"/>
</dbReference>
<dbReference type="PANTHER" id="PTHR43520">
    <property type="entry name" value="ATP7, ISOFORM B"/>
    <property type="match status" value="1"/>
</dbReference>
<evidence type="ECO:0000256" key="6">
    <source>
        <dbReference type="ARBA" id="ARBA00022737"/>
    </source>
</evidence>
<dbReference type="InterPro" id="IPR017969">
    <property type="entry name" value="Heavy-metal-associated_CS"/>
</dbReference>
<dbReference type="Gene3D" id="2.70.150.10">
    <property type="entry name" value="Calcium-transporting ATPase, cytoplasmic transduction domain A"/>
    <property type="match status" value="1"/>
</dbReference>
<dbReference type="NCBIfam" id="TIGR01525">
    <property type="entry name" value="ATPase-IB_hvy"/>
    <property type="match status" value="1"/>
</dbReference>
<feature type="transmembrane region" description="Helical" evidence="18">
    <location>
        <begin position="120"/>
        <end position="138"/>
    </location>
</feature>
<gene>
    <name evidence="20" type="primary">cadA</name>
    <name evidence="20" type="ORF">IAC95_04250</name>
</gene>
<dbReference type="PROSITE" id="PS00154">
    <property type="entry name" value="ATPASE_E1_E2"/>
    <property type="match status" value="1"/>
</dbReference>
<dbReference type="Proteomes" id="UP000824200">
    <property type="component" value="Unassembled WGS sequence"/>
</dbReference>
<dbReference type="SUPFAM" id="SSF55008">
    <property type="entry name" value="HMA, heavy metal-associated domain"/>
    <property type="match status" value="2"/>
</dbReference>
<dbReference type="GO" id="GO:0055070">
    <property type="term" value="P:copper ion homeostasis"/>
    <property type="evidence" value="ECO:0007669"/>
    <property type="project" value="TreeGrafter"/>
</dbReference>
<dbReference type="NCBIfam" id="TIGR01511">
    <property type="entry name" value="ATPase-IB1_Cu"/>
    <property type="match status" value="1"/>
</dbReference>
<dbReference type="InterPro" id="IPR023298">
    <property type="entry name" value="ATPase_P-typ_TM_dom_sf"/>
</dbReference>
<keyword evidence="13" id="KW-0186">Copper</keyword>
<dbReference type="InterPro" id="IPR006121">
    <property type="entry name" value="HMA_dom"/>
</dbReference>
<evidence type="ECO:0000256" key="7">
    <source>
        <dbReference type="ARBA" id="ARBA00022741"/>
    </source>
</evidence>
<dbReference type="PROSITE" id="PS01047">
    <property type="entry name" value="HMA_1"/>
    <property type="match status" value="2"/>
</dbReference>
<dbReference type="NCBIfam" id="TIGR01494">
    <property type="entry name" value="ATPase_P-type"/>
    <property type="match status" value="1"/>
</dbReference>
<protein>
    <recommendedName>
        <fullName evidence="16">P-type Cu(2+) transporter</fullName>
        <ecNumber evidence="16">7.2.2.9</ecNumber>
    </recommendedName>
</protein>
<feature type="transmembrane region" description="Helical" evidence="18">
    <location>
        <begin position="159"/>
        <end position="177"/>
    </location>
</feature>
<feature type="transmembrane region" description="Helical" evidence="18">
    <location>
        <begin position="197"/>
        <end position="215"/>
    </location>
</feature>
<evidence type="ECO:0000256" key="8">
    <source>
        <dbReference type="ARBA" id="ARBA00022796"/>
    </source>
</evidence>
<keyword evidence="18" id="KW-1003">Cell membrane</keyword>
<evidence type="ECO:0000256" key="17">
    <source>
        <dbReference type="ARBA" id="ARBA00047424"/>
    </source>
</evidence>
<dbReference type="Gene3D" id="3.40.50.1000">
    <property type="entry name" value="HAD superfamily/HAD-like"/>
    <property type="match status" value="1"/>
</dbReference>
<keyword evidence="15 18" id="KW-0472">Membrane</keyword>
<feature type="domain" description="HMA" evidence="19">
    <location>
        <begin position="1"/>
        <end position="67"/>
    </location>
</feature>
<evidence type="ECO:0000256" key="5">
    <source>
        <dbReference type="ARBA" id="ARBA00022723"/>
    </source>
</evidence>
<dbReference type="PRINTS" id="PR00119">
    <property type="entry name" value="CATATPASE"/>
</dbReference>
<dbReference type="InterPro" id="IPR018303">
    <property type="entry name" value="ATPase_P-typ_P_site"/>
</dbReference>
<dbReference type="EC" id="7.2.2.9" evidence="16"/>
<keyword evidence="5 18" id="KW-0479">Metal-binding</keyword>
<dbReference type="InterPro" id="IPR008250">
    <property type="entry name" value="ATPase_P-typ_transduc_dom_A_sf"/>
</dbReference>
<evidence type="ECO:0000256" key="16">
    <source>
        <dbReference type="ARBA" id="ARBA00038904"/>
    </source>
</evidence>
<evidence type="ECO:0000256" key="2">
    <source>
        <dbReference type="ARBA" id="ARBA00006024"/>
    </source>
</evidence>
<dbReference type="InterPro" id="IPR059000">
    <property type="entry name" value="ATPase_P-type_domA"/>
</dbReference>
<dbReference type="InterPro" id="IPR001757">
    <property type="entry name" value="P_typ_ATPase"/>
</dbReference>
<dbReference type="FunFam" id="2.70.150.10:FF:000002">
    <property type="entry name" value="Copper-transporting ATPase 1, putative"/>
    <property type="match status" value="1"/>
</dbReference>
<evidence type="ECO:0000313" key="20">
    <source>
        <dbReference type="EMBL" id="HIR66069.1"/>
    </source>
</evidence>
<dbReference type="SUPFAM" id="SSF81653">
    <property type="entry name" value="Calcium ATPase, transduction domain A"/>
    <property type="match status" value="1"/>
</dbReference>
<dbReference type="NCBIfam" id="TIGR00003">
    <property type="entry name" value="copper ion binding protein"/>
    <property type="match status" value="2"/>
</dbReference>
<dbReference type="InterPro" id="IPR036412">
    <property type="entry name" value="HAD-like_sf"/>
</dbReference>
<keyword evidence="6" id="KW-0677">Repeat</keyword>
<evidence type="ECO:0000259" key="19">
    <source>
        <dbReference type="PROSITE" id="PS50846"/>
    </source>
</evidence>
<evidence type="ECO:0000256" key="9">
    <source>
        <dbReference type="ARBA" id="ARBA00022840"/>
    </source>
</evidence>
<evidence type="ECO:0000256" key="4">
    <source>
        <dbReference type="ARBA" id="ARBA00022692"/>
    </source>
</evidence>
<dbReference type="PANTHER" id="PTHR43520:SF8">
    <property type="entry name" value="P-TYPE CU(+) TRANSPORTER"/>
    <property type="match status" value="1"/>
</dbReference>
<dbReference type="GO" id="GO:0016887">
    <property type="term" value="F:ATP hydrolysis activity"/>
    <property type="evidence" value="ECO:0007669"/>
    <property type="project" value="InterPro"/>
</dbReference>
<dbReference type="SFLD" id="SFLDF00027">
    <property type="entry name" value="p-type_atpase"/>
    <property type="match status" value="1"/>
</dbReference>
<keyword evidence="9 18" id="KW-0067">ATP-binding</keyword>
<organism evidence="20 21">
    <name type="scientific">Candidatus Fimimonas gallinarum</name>
    <dbReference type="NCBI Taxonomy" id="2840821"/>
    <lineage>
        <taxon>Bacteria</taxon>
        <taxon>Pseudomonadati</taxon>
        <taxon>Myxococcota</taxon>
        <taxon>Myxococcia</taxon>
        <taxon>Myxococcales</taxon>
        <taxon>Cystobacterineae</taxon>
        <taxon>Myxococcaceae</taxon>
        <taxon>Myxococcaceae incertae sedis</taxon>
        <taxon>Candidatus Fimimonas</taxon>
    </lineage>
</organism>
<comment type="subcellular location">
    <subcellularLocation>
        <location evidence="18">Cell membrane</location>
    </subcellularLocation>
    <subcellularLocation>
        <location evidence="1">Endomembrane system</location>
        <topology evidence="1">Multi-pass membrane protein</topology>
    </subcellularLocation>
</comment>
<evidence type="ECO:0000256" key="14">
    <source>
        <dbReference type="ARBA" id="ARBA00023065"/>
    </source>
</evidence>
<dbReference type="InterPro" id="IPR023214">
    <property type="entry name" value="HAD_sf"/>
</dbReference>
<comment type="caution">
    <text evidence="20">The sequence shown here is derived from an EMBL/GenBank/DDBJ whole genome shotgun (WGS) entry which is preliminary data.</text>
</comment>
<evidence type="ECO:0000256" key="3">
    <source>
        <dbReference type="ARBA" id="ARBA00022448"/>
    </source>
</evidence>
<evidence type="ECO:0000256" key="15">
    <source>
        <dbReference type="ARBA" id="ARBA00023136"/>
    </source>
</evidence>
<dbReference type="CDD" id="cd02094">
    <property type="entry name" value="P-type_ATPase_Cu-like"/>
    <property type="match status" value="1"/>
</dbReference>
<reference evidence="20" key="2">
    <citation type="journal article" date="2021" name="PeerJ">
        <title>Extensive microbial diversity within the chicken gut microbiome revealed by metagenomics and culture.</title>
        <authorList>
            <person name="Gilroy R."/>
            <person name="Ravi A."/>
            <person name="Getino M."/>
            <person name="Pursley I."/>
            <person name="Horton D.L."/>
            <person name="Alikhan N.F."/>
            <person name="Baker D."/>
            <person name="Gharbi K."/>
            <person name="Hall N."/>
            <person name="Watson M."/>
            <person name="Adriaenssens E.M."/>
            <person name="Foster-Nyarko E."/>
            <person name="Jarju S."/>
            <person name="Secka A."/>
            <person name="Antonio M."/>
            <person name="Oren A."/>
            <person name="Chaudhuri R.R."/>
            <person name="La Ragione R."/>
            <person name="Hildebrand F."/>
            <person name="Pallen M.J."/>
        </authorList>
    </citation>
    <scope>NUCLEOTIDE SEQUENCE</scope>
    <source>
        <strain evidence="20">CHK121-14286</strain>
    </source>
</reference>
<dbReference type="SFLD" id="SFLDS00003">
    <property type="entry name" value="Haloacid_Dehalogenase"/>
    <property type="match status" value="1"/>
</dbReference>
<dbReference type="EMBL" id="DVHL01000036">
    <property type="protein sequence ID" value="HIR66069.1"/>
    <property type="molecule type" value="Genomic_DNA"/>
</dbReference>
<sequence length="860" mass="91910">MKKKFNVTGMTCSACSAHVEKAVKNVKGVQSADVSLLTNSMTVRFDEKVASEADIIAAVQKSGYGASAEGNVVAETKKPVGISLFRLLFSLAMCVVLMYVSMGHMVGLPLPSFLQGTENALSFALVQFLLCIPVWYVNRSYFIVGFKRLFQRAPNMDSLIAVGSLAGALYGIVTMFIESYALGKGDFATVELYRHELYFESSAMILALVDLGKYFEGRSKMKTGDALNKLRKLVPNKALLVKDGKETEVDSKSLVAGDIVAVKSGMSFPADGIVTEGNCFANESAISGESLPVEKLPNDKVIGGTVNSGGFVLVRVTTVGKDSVLSQIITLVEEAGTSKAPIQRLADKISGIFVPVVLAISLVTLIVWLALGQTFSVALGFAISVLVISCPCALGLATPVAIMVATGKGAENGILVKSGQILERLASVKYVVFDKTGTITVGQPRVQQFECTVEENEFFSVLAGVEKQSEHPLGKAIVDYAEQHGIPLTKPSEFQTVAGMGVVAKVTGKTYCVGNEKLLARQKVTQNSFKQKADEYARQALTCLYVAQENSVIGIVGVGDQIKETSAEAVERLHKMGVKTALLTGDNALSAQAVCDKVGIDTFFAEVLPNQKEQKISQMMQSGVTAMVGDGINDAPALTRADVGFAVANGSDIAVDSADVILVKNDPNDVATAIALGRKTLRNIKVNLFWAFFYNVLGIPVAAGVLFLTPLALKLNPMIAAAAMSLSSLFVVTNALTLNFFRPERLTSQQGKNQCACKVLNDGYENSCQILSKPDEDLSEKKDVDVQKEETVKYLVKIEGMMCGHCTSRVEKALKAVEGVQEVSVSLQDKCAVVSGNVSAQSLKQAVESQDYTVVSVEKL</sequence>
<keyword evidence="11" id="KW-1278">Translocase</keyword>
<dbReference type="SUPFAM" id="SSF81665">
    <property type="entry name" value="Calcium ATPase, transmembrane domain M"/>
    <property type="match status" value="1"/>
</dbReference>
<keyword evidence="10" id="KW-0460">Magnesium</keyword>
<feature type="domain" description="HMA" evidence="19">
    <location>
        <begin position="792"/>
        <end position="855"/>
    </location>
</feature>
<evidence type="ECO:0000256" key="10">
    <source>
        <dbReference type="ARBA" id="ARBA00022842"/>
    </source>
</evidence>
<name>A0A9D1E4D2_9BACT</name>
<accession>A0A9D1E4D2</accession>
<dbReference type="Pfam" id="PF00403">
    <property type="entry name" value="HMA"/>
    <property type="match status" value="2"/>
</dbReference>
<dbReference type="GO" id="GO:0005507">
    <property type="term" value="F:copper ion binding"/>
    <property type="evidence" value="ECO:0007669"/>
    <property type="project" value="InterPro"/>
</dbReference>
<feature type="transmembrane region" description="Helical" evidence="18">
    <location>
        <begin position="377"/>
        <end position="405"/>
    </location>
</feature>
<dbReference type="GO" id="GO:0005886">
    <property type="term" value="C:plasma membrane"/>
    <property type="evidence" value="ECO:0007669"/>
    <property type="project" value="UniProtKB-SubCell"/>
</dbReference>
<evidence type="ECO:0000256" key="13">
    <source>
        <dbReference type="ARBA" id="ARBA00023008"/>
    </source>
</evidence>
<keyword evidence="14" id="KW-0406">Ion transport</keyword>
<evidence type="ECO:0000256" key="12">
    <source>
        <dbReference type="ARBA" id="ARBA00022989"/>
    </source>
</evidence>
<dbReference type="FunFam" id="3.30.70.100:FF:000005">
    <property type="entry name" value="Copper-exporting P-type ATPase A"/>
    <property type="match status" value="1"/>
</dbReference>
<dbReference type="CDD" id="cd00371">
    <property type="entry name" value="HMA"/>
    <property type="match status" value="2"/>
</dbReference>
<evidence type="ECO:0000256" key="1">
    <source>
        <dbReference type="ARBA" id="ARBA00004127"/>
    </source>
</evidence>
<dbReference type="InterPro" id="IPR023299">
    <property type="entry name" value="ATPase_P-typ_cyto_dom_N"/>
</dbReference>
<dbReference type="SFLD" id="SFLDG00002">
    <property type="entry name" value="C1.7:_P-type_atpase_like"/>
    <property type="match status" value="1"/>
</dbReference>
<keyword evidence="3" id="KW-0813">Transport</keyword>
<dbReference type="Pfam" id="PF00122">
    <property type="entry name" value="E1-E2_ATPase"/>
    <property type="match status" value="1"/>
</dbReference>
<feature type="transmembrane region" description="Helical" evidence="18">
    <location>
        <begin position="87"/>
        <end position="108"/>
    </location>
</feature>
<dbReference type="InterPro" id="IPR044492">
    <property type="entry name" value="P_typ_ATPase_HD_dom"/>
</dbReference>
<comment type="similarity">
    <text evidence="2 18">Belongs to the cation transport ATPase (P-type) (TC 3.A.3) family. Type IB subfamily.</text>
</comment>
<feature type="transmembrane region" description="Helical" evidence="18">
    <location>
        <begin position="349"/>
        <end position="371"/>
    </location>
</feature>
<keyword evidence="12 18" id="KW-1133">Transmembrane helix</keyword>
<keyword evidence="8" id="KW-0187">Copper transport</keyword>
<proteinExistence type="inferred from homology"/>
<dbReference type="PRINTS" id="PR00943">
    <property type="entry name" value="CUATPASE"/>
</dbReference>
<evidence type="ECO:0000256" key="18">
    <source>
        <dbReference type="RuleBase" id="RU362081"/>
    </source>
</evidence>
<dbReference type="SUPFAM" id="SSF56784">
    <property type="entry name" value="HAD-like"/>
    <property type="match status" value="1"/>
</dbReference>
<dbReference type="InterPro" id="IPR027256">
    <property type="entry name" value="P-typ_ATPase_IB"/>
</dbReference>
<reference evidence="20" key="1">
    <citation type="submission" date="2020-10" db="EMBL/GenBank/DDBJ databases">
        <authorList>
            <person name="Gilroy R."/>
        </authorList>
    </citation>
    <scope>NUCLEOTIDE SEQUENCE</scope>
    <source>
        <strain evidence="20">CHK121-14286</strain>
    </source>
</reference>
<dbReference type="Gene3D" id="3.40.1110.10">
    <property type="entry name" value="Calcium-transporting ATPase, cytoplasmic domain N"/>
    <property type="match status" value="1"/>
</dbReference>
<evidence type="ECO:0000256" key="11">
    <source>
        <dbReference type="ARBA" id="ARBA00022967"/>
    </source>
</evidence>
<dbReference type="InterPro" id="IPR006122">
    <property type="entry name" value="HMA_Cu_ion-bd"/>
</dbReference>
<keyword evidence="4 18" id="KW-0812">Transmembrane</keyword>
<dbReference type="InterPro" id="IPR036163">
    <property type="entry name" value="HMA_dom_sf"/>
</dbReference>